<dbReference type="PANTHER" id="PTHR34203">
    <property type="entry name" value="METHYLTRANSFERASE, FKBM FAMILY PROTEIN"/>
    <property type="match status" value="1"/>
</dbReference>
<keyword evidence="2" id="KW-0489">Methyltransferase</keyword>
<dbReference type="RefSeq" id="WP_265264780.1">
    <property type="nucleotide sequence ID" value="NZ_JAIHOM010000051.1"/>
</dbReference>
<evidence type="ECO:0000259" key="1">
    <source>
        <dbReference type="Pfam" id="PF05050"/>
    </source>
</evidence>
<feature type="domain" description="Methyltransferase FkbM" evidence="1">
    <location>
        <begin position="96"/>
        <end position="226"/>
    </location>
</feature>
<comment type="caution">
    <text evidence="2">The sequence shown here is derived from an EMBL/GenBank/DDBJ whole genome shotgun (WGS) entry which is preliminary data.</text>
</comment>
<dbReference type="InterPro" id="IPR052514">
    <property type="entry name" value="SAM-dependent_MTase"/>
</dbReference>
<gene>
    <name evidence="2" type="ORF">K4A83_11850</name>
</gene>
<proteinExistence type="predicted"/>
<dbReference type="GO" id="GO:0032259">
    <property type="term" value="P:methylation"/>
    <property type="evidence" value="ECO:0007669"/>
    <property type="project" value="UniProtKB-KW"/>
</dbReference>
<organism evidence="2 3">
    <name type="scientific">Spirulina subsalsa FACHB-351</name>
    <dbReference type="NCBI Taxonomy" id="234711"/>
    <lineage>
        <taxon>Bacteria</taxon>
        <taxon>Bacillati</taxon>
        <taxon>Cyanobacteriota</taxon>
        <taxon>Cyanophyceae</taxon>
        <taxon>Spirulinales</taxon>
        <taxon>Spirulinaceae</taxon>
        <taxon>Spirulina</taxon>
    </lineage>
</organism>
<dbReference type="Gene3D" id="3.40.50.150">
    <property type="entry name" value="Vaccinia Virus protein VP39"/>
    <property type="match status" value="1"/>
</dbReference>
<protein>
    <submittedName>
        <fullName evidence="2">FkbM family methyltransferase</fullName>
    </submittedName>
</protein>
<accession>A0ABT3L616</accession>
<dbReference type="Pfam" id="PF05050">
    <property type="entry name" value="Methyltransf_21"/>
    <property type="match status" value="1"/>
</dbReference>
<sequence length="312" mass="36695">MNLYHALAQLTYRQILKRSYQTFPDRLKARFFTPIYHWIKNHNPPLIRYPIGSYELWMSFDHELPLILQGYPQYTQNLVRLTQQISQEISEFKMIDVGANIGDTVALLNLKGSTLCIEGNPYFFKILEKNAKVLKNIELVQTLLGETSQSLQGILEYKLGTGRIIPTSDVESLTIQTLPEVLEQYPHFREARLLKIDTDGFDCQVLRGAKSWLMEAKPVIFFEYDPHYLRTQKEVKLSIFKDLKDWGYFYLLIYDNVGDFMLSSTCDSISQLKELHDYLLRKDKLYCDICVFHELDRELFKSFQNQEHQILP</sequence>
<dbReference type="NCBIfam" id="TIGR01444">
    <property type="entry name" value="fkbM_fam"/>
    <property type="match status" value="1"/>
</dbReference>
<dbReference type="PANTHER" id="PTHR34203:SF15">
    <property type="entry name" value="SLL1173 PROTEIN"/>
    <property type="match status" value="1"/>
</dbReference>
<dbReference type="GO" id="GO:0008168">
    <property type="term" value="F:methyltransferase activity"/>
    <property type="evidence" value="ECO:0007669"/>
    <property type="project" value="UniProtKB-KW"/>
</dbReference>
<name>A0ABT3L616_9CYAN</name>
<dbReference type="SUPFAM" id="SSF53335">
    <property type="entry name" value="S-adenosyl-L-methionine-dependent methyltransferases"/>
    <property type="match status" value="1"/>
</dbReference>
<keyword evidence="3" id="KW-1185">Reference proteome</keyword>
<dbReference type="Proteomes" id="UP001526426">
    <property type="component" value="Unassembled WGS sequence"/>
</dbReference>
<evidence type="ECO:0000313" key="3">
    <source>
        <dbReference type="Proteomes" id="UP001526426"/>
    </source>
</evidence>
<keyword evidence="2" id="KW-0808">Transferase</keyword>
<evidence type="ECO:0000313" key="2">
    <source>
        <dbReference type="EMBL" id="MCW6036952.1"/>
    </source>
</evidence>
<reference evidence="2 3" key="1">
    <citation type="submission" date="2021-08" db="EMBL/GenBank/DDBJ databases">
        <title>Draft genome sequence of Spirulina subsalsa with high tolerance to salinity and hype-accumulation of phycocyanin.</title>
        <authorList>
            <person name="Pei H."/>
            <person name="Jiang L."/>
        </authorList>
    </citation>
    <scope>NUCLEOTIDE SEQUENCE [LARGE SCALE GENOMIC DNA]</scope>
    <source>
        <strain evidence="2 3">FACHB-351</strain>
    </source>
</reference>
<dbReference type="EMBL" id="JAIHOM010000051">
    <property type="protein sequence ID" value="MCW6036952.1"/>
    <property type="molecule type" value="Genomic_DNA"/>
</dbReference>
<dbReference type="InterPro" id="IPR029063">
    <property type="entry name" value="SAM-dependent_MTases_sf"/>
</dbReference>
<dbReference type="InterPro" id="IPR006342">
    <property type="entry name" value="FkbM_mtfrase"/>
</dbReference>